<feature type="coiled-coil region" evidence="6">
    <location>
        <begin position="256"/>
        <end position="304"/>
    </location>
</feature>
<evidence type="ECO:0000313" key="11">
    <source>
        <dbReference type="Proteomes" id="UP000247811"/>
    </source>
</evidence>
<dbReference type="InterPro" id="IPR032807">
    <property type="entry name" value="GNVR"/>
</dbReference>
<feature type="domain" description="Polysaccharide chain length determinant N-terminal" evidence="8">
    <location>
        <begin position="6"/>
        <end position="88"/>
    </location>
</feature>
<dbReference type="OrthoDB" id="8559110at2"/>
<evidence type="ECO:0000256" key="7">
    <source>
        <dbReference type="SAM" id="Phobius"/>
    </source>
</evidence>
<feature type="transmembrane region" description="Helical" evidence="7">
    <location>
        <begin position="396"/>
        <end position="417"/>
    </location>
</feature>
<dbReference type="EMBL" id="QJJS01000011">
    <property type="protein sequence ID" value="PXW94952.1"/>
    <property type="molecule type" value="Genomic_DNA"/>
</dbReference>
<sequence>MSFPQFLSILRARWKAALAVLLGTVGLALGFALMLPQQFTATAAVVVDVKPDPILGAMMQSANTAVSMSTQVDIIKSDRVAQRVVRELKLGNNPQLRQQWRDSTGGAGNFESWAGDLLGQKLVVVPGRDSNVMSVTYTAADPKFATVMANAFVQSYIETSLELRVAPAKQYASFFDERIKALRDKLEAAQTKLSVYQKQNGILATDERLDIENQRLADLSAQLVGLQAVAAESRSRNAAATQGGDQLQEVLNNSVVAGLRSDQSRQEARLQELSARLGDSHPQVVELKASIGEMQRRIETESRRVRGSVTVNDTVNRAREVELKTSLEAQRAKVLKMKEQRDEAMLMVREVESAQRGYDAVAARYTQSSLESQMNQTNITLLTAATEPSSPSGPKVLLIGLLSLVAGLLLAPGFVVLREFFDRRVRTLDDLSGSLGLPVLGVVPRPTTGLLGQSSGRLMLPGQVMARLPQQSH</sequence>
<dbReference type="Pfam" id="PF02706">
    <property type="entry name" value="Wzz"/>
    <property type="match status" value="1"/>
</dbReference>
<dbReference type="InterPro" id="IPR050445">
    <property type="entry name" value="Bact_polysacc_biosynth/exp"/>
</dbReference>
<evidence type="ECO:0000259" key="9">
    <source>
        <dbReference type="Pfam" id="PF13807"/>
    </source>
</evidence>
<evidence type="ECO:0000256" key="1">
    <source>
        <dbReference type="ARBA" id="ARBA00004651"/>
    </source>
</evidence>
<protein>
    <submittedName>
        <fullName evidence="10">Chain length determinant protein EpsF</fullName>
    </submittedName>
</protein>
<dbReference type="RefSeq" id="WP_110401200.1">
    <property type="nucleotide sequence ID" value="NZ_QJJS01000011.1"/>
</dbReference>
<dbReference type="AlphaFoldDB" id="A0A318GY55"/>
<dbReference type="NCBIfam" id="TIGR03017">
    <property type="entry name" value="EpsF"/>
    <property type="match status" value="1"/>
</dbReference>
<keyword evidence="2" id="KW-1003">Cell membrane</keyword>
<gene>
    <name evidence="10" type="ORF">C7444_11135</name>
</gene>
<dbReference type="GO" id="GO:0005886">
    <property type="term" value="C:plasma membrane"/>
    <property type="evidence" value="ECO:0007669"/>
    <property type="project" value="UniProtKB-SubCell"/>
</dbReference>
<comment type="caution">
    <text evidence="10">The sequence shown here is derived from an EMBL/GenBank/DDBJ whole genome shotgun (WGS) entry which is preliminary data.</text>
</comment>
<keyword evidence="6" id="KW-0175">Coiled coil</keyword>
<dbReference type="PANTHER" id="PTHR32309">
    <property type="entry name" value="TYROSINE-PROTEIN KINASE"/>
    <property type="match status" value="1"/>
</dbReference>
<dbReference type="InterPro" id="IPR003856">
    <property type="entry name" value="LPS_length_determ_N"/>
</dbReference>
<dbReference type="PANTHER" id="PTHR32309:SF13">
    <property type="entry name" value="FERRIC ENTEROBACTIN TRANSPORT PROTEIN FEPE"/>
    <property type="match status" value="1"/>
</dbReference>
<evidence type="ECO:0000256" key="5">
    <source>
        <dbReference type="ARBA" id="ARBA00023136"/>
    </source>
</evidence>
<keyword evidence="3 7" id="KW-0812">Transmembrane</keyword>
<dbReference type="Pfam" id="PF13807">
    <property type="entry name" value="GNVR"/>
    <property type="match status" value="1"/>
</dbReference>
<dbReference type="Proteomes" id="UP000247811">
    <property type="component" value="Unassembled WGS sequence"/>
</dbReference>
<feature type="coiled-coil region" evidence="6">
    <location>
        <begin position="172"/>
        <end position="199"/>
    </location>
</feature>
<evidence type="ECO:0000256" key="3">
    <source>
        <dbReference type="ARBA" id="ARBA00022692"/>
    </source>
</evidence>
<dbReference type="InterPro" id="IPR017468">
    <property type="entry name" value="Chain_len_reg_EpsF"/>
</dbReference>
<evidence type="ECO:0000256" key="6">
    <source>
        <dbReference type="SAM" id="Coils"/>
    </source>
</evidence>
<evidence type="ECO:0000256" key="4">
    <source>
        <dbReference type="ARBA" id="ARBA00022989"/>
    </source>
</evidence>
<name>A0A318GY55_9BURK</name>
<comment type="subcellular location">
    <subcellularLocation>
        <location evidence="1">Cell membrane</location>
        <topology evidence="1">Multi-pass membrane protein</topology>
    </subcellularLocation>
</comment>
<dbReference type="GO" id="GO:0004713">
    <property type="term" value="F:protein tyrosine kinase activity"/>
    <property type="evidence" value="ECO:0007669"/>
    <property type="project" value="TreeGrafter"/>
</dbReference>
<reference evidence="10 11" key="1">
    <citation type="submission" date="2018-05" db="EMBL/GenBank/DDBJ databases">
        <title>Genomic Encyclopedia of Type Strains, Phase IV (KMG-IV): sequencing the most valuable type-strain genomes for metagenomic binning, comparative biology and taxonomic classification.</title>
        <authorList>
            <person name="Goeker M."/>
        </authorList>
    </citation>
    <scope>NUCLEOTIDE SEQUENCE [LARGE SCALE GENOMIC DNA]</scope>
    <source>
        <strain evidence="10 11">DSM 566</strain>
    </source>
</reference>
<proteinExistence type="predicted"/>
<organism evidence="10 11">
    <name type="scientific">Sphaerotilus hippei</name>
    <dbReference type="NCBI Taxonomy" id="744406"/>
    <lineage>
        <taxon>Bacteria</taxon>
        <taxon>Pseudomonadati</taxon>
        <taxon>Pseudomonadota</taxon>
        <taxon>Betaproteobacteria</taxon>
        <taxon>Burkholderiales</taxon>
        <taxon>Sphaerotilaceae</taxon>
        <taxon>Sphaerotilus</taxon>
    </lineage>
</organism>
<evidence type="ECO:0000256" key="2">
    <source>
        <dbReference type="ARBA" id="ARBA00022475"/>
    </source>
</evidence>
<evidence type="ECO:0000259" key="8">
    <source>
        <dbReference type="Pfam" id="PF02706"/>
    </source>
</evidence>
<accession>A0A318GY55</accession>
<keyword evidence="5 7" id="KW-0472">Membrane</keyword>
<evidence type="ECO:0000313" key="10">
    <source>
        <dbReference type="EMBL" id="PXW94952.1"/>
    </source>
</evidence>
<keyword evidence="11" id="KW-1185">Reference proteome</keyword>
<keyword evidence="4 7" id="KW-1133">Transmembrane helix</keyword>
<feature type="domain" description="Tyrosine-protein kinase G-rich" evidence="9">
    <location>
        <begin position="345"/>
        <end position="419"/>
    </location>
</feature>